<dbReference type="SUPFAM" id="SSF52833">
    <property type="entry name" value="Thioredoxin-like"/>
    <property type="match status" value="1"/>
</dbReference>
<keyword evidence="3" id="KW-0575">Peroxidase</keyword>
<dbReference type="InterPro" id="IPR036249">
    <property type="entry name" value="Thioredoxin-like_sf"/>
</dbReference>
<sequence length="221" mass="23721">MTSTNPTIAERVELMHQSMAGQIPERALSAFAAEQIGLDRDGIPEGVATPGTAMPDADLLDVHGNPTSLYAALAGRRAVLVTYRGAWCPYCNLALRTYQEQLVPALSDRGVGLIALSPQKPDGSLTMAEKNDLTFTVLSDPGNQIARALGVLTAPTDQVREGQRSLGLDLATINADNGYGVPMPTVLVIDTDRTIRWIDVHPNYATRTETADILTALHLMD</sequence>
<evidence type="ECO:0000259" key="12">
    <source>
        <dbReference type="PROSITE" id="PS51352"/>
    </source>
</evidence>
<dbReference type="RefSeq" id="WP_348608472.1">
    <property type="nucleotide sequence ID" value="NZ_CP157276.1"/>
</dbReference>
<protein>
    <recommendedName>
        <fullName evidence="2">thioredoxin-dependent peroxiredoxin</fullName>
        <ecNumber evidence="2">1.11.1.24</ecNumber>
    </recommendedName>
    <alternativeName>
        <fullName evidence="10">Bacterioferritin comigratory protein</fullName>
    </alternativeName>
    <alternativeName>
        <fullName evidence="8">Thioredoxin peroxidase</fullName>
    </alternativeName>
</protein>
<keyword evidence="14" id="KW-1185">Reference proteome</keyword>
<organism evidence="13 14">
    <name type="scientific">Prescottella soli</name>
    <dbReference type="NCBI Taxonomy" id="1543852"/>
    <lineage>
        <taxon>Bacteria</taxon>
        <taxon>Bacillati</taxon>
        <taxon>Actinomycetota</taxon>
        <taxon>Actinomycetes</taxon>
        <taxon>Mycobacteriales</taxon>
        <taxon>Nocardiaceae</taxon>
        <taxon>Prescottella</taxon>
    </lineage>
</organism>
<dbReference type="Gene3D" id="3.40.30.10">
    <property type="entry name" value="Glutaredoxin"/>
    <property type="match status" value="1"/>
</dbReference>
<evidence type="ECO:0000256" key="8">
    <source>
        <dbReference type="ARBA" id="ARBA00032824"/>
    </source>
</evidence>
<dbReference type="PANTHER" id="PTHR42801:SF7">
    <property type="entry name" value="SLL1159 PROTEIN"/>
    <property type="match status" value="1"/>
</dbReference>
<name>A0ABW9FNZ9_9NOCA</name>
<dbReference type="CDD" id="cd02970">
    <property type="entry name" value="PRX_like2"/>
    <property type="match status" value="1"/>
</dbReference>
<keyword evidence="7" id="KW-0676">Redox-active center</keyword>
<evidence type="ECO:0000256" key="11">
    <source>
        <dbReference type="ARBA" id="ARBA00049091"/>
    </source>
</evidence>
<comment type="catalytic activity">
    <reaction evidence="11">
        <text>a hydroperoxide + [thioredoxin]-dithiol = an alcohol + [thioredoxin]-disulfide + H2O</text>
        <dbReference type="Rhea" id="RHEA:62620"/>
        <dbReference type="Rhea" id="RHEA-COMP:10698"/>
        <dbReference type="Rhea" id="RHEA-COMP:10700"/>
        <dbReference type="ChEBI" id="CHEBI:15377"/>
        <dbReference type="ChEBI" id="CHEBI:29950"/>
        <dbReference type="ChEBI" id="CHEBI:30879"/>
        <dbReference type="ChEBI" id="CHEBI:35924"/>
        <dbReference type="ChEBI" id="CHEBI:50058"/>
        <dbReference type="EC" id="1.11.1.24"/>
    </reaction>
</comment>
<dbReference type="Proteomes" id="UP001629744">
    <property type="component" value="Unassembled WGS sequence"/>
</dbReference>
<evidence type="ECO:0000313" key="14">
    <source>
        <dbReference type="Proteomes" id="UP001629744"/>
    </source>
</evidence>
<keyword evidence="6" id="KW-1015">Disulfide bond</keyword>
<evidence type="ECO:0000313" key="13">
    <source>
        <dbReference type="EMBL" id="MFM1727182.1"/>
    </source>
</evidence>
<comment type="caution">
    <text evidence="13">The sequence shown here is derived from an EMBL/GenBank/DDBJ whole genome shotgun (WGS) entry which is preliminary data.</text>
</comment>
<proteinExistence type="inferred from homology"/>
<evidence type="ECO:0000256" key="9">
    <source>
        <dbReference type="ARBA" id="ARBA00038489"/>
    </source>
</evidence>
<dbReference type="EC" id="1.11.1.24" evidence="2"/>
<dbReference type="Pfam" id="PF00578">
    <property type="entry name" value="AhpC-TSA"/>
    <property type="match status" value="1"/>
</dbReference>
<evidence type="ECO:0000256" key="5">
    <source>
        <dbReference type="ARBA" id="ARBA00023002"/>
    </source>
</evidence>
<keyword evidence="4" id="KW-0049">Antioxidant</keyword>
<keyword evidence="5" id="KW-0560">Oxidoreductase</keyword>
<dbReference type="InterPro" id="IPR000866">
    <property type="entry name" value="AhpC/TSA"/>
</dbReference>
<comment type="function">
    <text evidence="1">Thiol-specific peroxidase that catalyzes the reduction of hydrogen peroxide and organic hydroperoxides to water and alcohols, respectively. Plays a role in cell protection against oxidative stress by detoxifying peroxides and as sensor of hydrogen peroxide-mediated signaling events.</text>
</comment>
<comment type="similarity">
    <text evidence="9">Belongs to the peroxiredoxin family. BCP/PrxQ subfamily.</text>
</comment>
<evidence type="ECO:0000256" key="4">
    <source>
        <dbReference type="ARBA" id="ARBA00022862"/>
    </source>
</evidence>
<evidence type="ECO:0000256" key="6">
    <source>
        <dbReference type="ARBA" id="ARBA00023157"/>
    </source>
</evidence>
<dbReference type="EMBL" id="JBDLNU010000001">
    <property type="protein sequence ID" value="MFM1727182.1"/>
    <property type="molecule type" value="Genomic_DNA"/>
</dbReference>
<gene>
    <name evidence="13" type="ORF">ABEU19_000633</name>
</gene>
<evidence type="ECO:0000256" key="2">
    <source>
        <dbReference type="ARBA" id="ARBA00013017"/>
    </source>
</evidence>
<dbReference type="PANTHER" id="PTHR42801">
    <property type="entry name" value="THIOREDOXIN-DEPENDENT PEROXIDE REDUCTASE"/>
    <property type="match status" value="1"/>
</dbReference>
<evidence type="ECO:0000256" key="7">
    <source>
        <dbReference type="ARBA" id="ARBA00023284"/>
    </source>
</evidence>
<dbReference type="InterPro" id="IPR013766">
    <property type="entry name" value="Thioredoxin_domain"/>
</dbReference>
<evidence type="ECO:0000256" key="1">
    <source>
        <dbReference type="ARBA" id="ARBA00003330"/>
    </source>
</evidence>
<dbReference type="InterPro" id="IPR050924">
    <property type="entry name" value="Peroxiredoxin_BCP/PrxQ"/>
</dbReference>
<evidence type="ECO:0000256" key="3">
    <source>
        <dbReference type="ARBA" id="ARBA00022559"/>
    </source>
</evidence>
<accession>A0ABW9FNZ9</accession>
<reference evidence="13 14" key="1">
    <citation type="submission" date="2023-11" db="EMBL/GenBank/DDBJ databases">
        <authorList>
            <person name="Val-Calvo J."/>
            <person name="Scortti M."/>
            <person name="Vazquez-Boland J."/>
        </authorList>
    </citation>
    <scope>NUCLEOTIDE SEQUENCE [LARGE SCALE GENOMIC DNA]</scope>
    <source>
        <strain evidence="13 14">DSM 46662</strain>
    </source>
</reference>
<feature type="domain" description="Thioredoxin" evidence="12">
    <location>
        <begin position="48"/>
        <end position="219"/>
    </location>
</feature>
<dbReference type="PROSITE" id="PS51352">
    <property type="entry name" value="THIOREDOXIN_2"/>
    <property type="match status" value="1"/>
</dbReference>
<evidence type="ECO:0000256" key="10">
    <source>
        <dbReference type="ARBA" id="ARBA00041373"/>
    </source>
</evidence>